<feature type="compositionally biased region" description="Low complexity" evidence="1">
    <location>
        <begin position="140"/>
        <end position="180"/>
    </location>
</feature>
<feature type="region of interest" description="Disordered" evidence="1">
    <location>
        <begin position="95"/>
        <end position="260"/>
    </location>
</feature>
<feature type="compositionally biased region" description="Gly residues" evidence="1">
    <location>
        <begin position="100"/>
        <end position="121"/>
    </location>
</feature>
<comment type="caution">
    <text evidence="5">The sequence shown here is derived from an EMBL/GenBank/DDBJ whole genome shotgun (WGS) entry which is preliminary data.</text>
</comment>
<dbReference type="Proteomes" id="UP000663869">
    <property type="component" value="Unassembled WGS sequence"/>
</dbReference>
<evidence type="ECO:0000256" key="3">
    <source>
        <dbReference type="SAM" id="SignalP"/>
    </source>
</evidence>
<evidence type="ECO:0000313" key="4">
    <source>
        <dbReference type="EMBL" id="CAF3424966.1"/>
    </source>
</evidence>
<sequence length="469" mass="49609">MFFQVLMISNVIIIFFILPIINAEKLSLCDPLNNIEGIETYRNNTEIKSQHLHALCNTIYPSRALTDNDDLYAIPDFDLTQIESDNDVNQILKRFRRGRGGGGGGGSRGGGGGSRGGGGGRFSSSFSRSSSSSGGGSRIFGGSRSSSSSGSSRIFSRSSSGSSSSGTGSSIFSRSSGSSGHRVREAIRSAVVRSPSSRSGSAVSSNSGGQHRVREAVRSIFRHSPSSKPGVPSVSGGFSGTSGSKPGLSDKIRQITHGGGHSAFGSGVAGSGFGAGGSGGNSWVRAGKTFLPHAVRFGKRYYQRRKYNKGMYAGAGYYAGSNMNRNNYGNHYQTYDYGYPPVVDGPPEIIDGKPTSVFYCLQEDLNMTLVNQTLDDEGFGTCNVSGLLVKCPIEIECQTNEADNCCEDEQGTPYCCGGPLPEEYASAYGGYEDDAYAGADSINTILNIVTATSILLATLCFTIWHRRGQ</sequence>
<dbReference type="EMBL" id="CAJOBQ010000034">
    <property type="protein sequence ID" value="CAF4224764.1"/>
    <property type="molecule type" value="Genomic_DNA"/>
</dbReference>
<evidence type="ECO:0000313" key="5">
    <source>
        <dbReference type="EMBL" id="CAF4224764.1"/>
    </source>
</evidence>
<feature type="compositionally biased region" description="Low complexity" evidence="1">
    <location>
        <begin position="188"/>
        <end position="209"/>
    </location>
</feature>
<feature type="signal peptide" evidence="3">
    <location>
        <begin position="1"/>
        <end position="23"/>
    </location>
</feature>
<protein>
    <submittedName>
        <fullName evidence="5">Uncharacterized protein</fullName>
    </submittedName>
</protein>
<keyword evidence="2" id="KW-1133">Transmembrane helix</keyword>
<feature type="transmembrane region" description="Helical" evidence="2">
    <location>
        <begin position="445"/>
        <end position="464"/>
    </location>
</feature>
<proteinExistence type="predicted"/>
<feature type="chain" id="PRO_5036416143" evidence="3">
    <location>
        <begin position="24"/>
        <end position="469"/>
    </location>
</feature>
<feature type="compositionally biased region" description="Low complexity" evidence="1">
    <location>
        <begin position="122"/>
        <end position="132"/>
    </location>
</feature>
<keyword evidence="2" id="KW-0812">Transmembrane</keyword>
<organism evidence="5 6">
    <name type="scientific">Rotaria socialis</name>
    <dbReference type="NCBI Taxonomy" id="392032"/>
    <lineage>
        <taxon>Eukaryota</taxon>
        <taxon>Metazoa</taxon>
        <taxon>Spiralia</taxon>
        <taxon>Gnathifera</taxon>
        <taxon>Rotifera</taxon>
        <taxon>Eurotatoria</taxon>
        <taxon>Bdelloidea</taxon>
        <taxon>Philodinida</taxon>
        <taxon>Philodinidae</taxon>
        <taxon>Rotaria</taxon>
    </lineage>
</organism>
<name>A0A820D2Z5_9BILA</name>
<keyword evidence="2" id="KW-0472">Membrane</keyword>
<gene>
    <name evidence="4" type="ORF">FME351_LOCUS11266</name>
    <name evidence="5" type="ORF">TSG867_LOCUS1504</name>
</gene>
<reference evidence="5" key="1">
    <citation type="submission" date="2021-02" db="EMBL/GenBank/DDBJ databases">
        <authorList>
            <person name="Nowell W R."/>
        </authorList>
    </citation>
    <scope>NUCLEOTIDE SEQUENCE</scope>
</reference>
<dbReference type="AlphaFoldDB" id="A0A820D2Z5"/>
<evidence type="ECO:0000313" key="6">
    <source>
        <dbReference type="Proteomes" id="UP000663862"/>
    </source>
</evidence>
<accession>A0A820D2Z5</accession>
<dbReference type="Proteomes" id="UP000663862">
    <property type="component" value="Unassembled WGS sequence"/>
</dbReference>
<feature type="compositionally biased region" description="Low complexity" evidence="1">
    <location>
        <begin position="224"/>
        <end position="247"/>
    </location>
</feature>
<keyword evidence="3" id="KW-0732">Signal</keyword>
<evidence type="ECO:0000256" key="2">
    <source>
        <dbReference type="SAM" id="Phobius"/>
    </source>
</evidence>
<evidence type="ECO:0000256" key="1">
    <source>
        <dbReference type="SAM" id="MobiDB-lite"/>
    </source>
</evidence>
<dbReference type="EMBL" id="CAJNYU010001291">
    <property type="protein sequence ID" value="CAF3424966.1"/>
    <property type="molecule type" value="Genomic_DNA"/>
</dbReference>